<feature type="domain" description="J" evidence="3">
    <location>
        <begin position="86"/>
        <end position="154"/>
    </location>
</feature>
<organism evidence="4 5">
    <name type="scientific">Melanomma pulvis-pyrius CBS 109.77</name>
    <dbReference type="NCBI Taxonomy" id="1314802"/>
    <lineage>
        <taxon>Eukaryota</taxon>
        <taxon>Fungi</taxon>
        <taxon>Dikarya</taxon>
        <taxon>Ascomycota</taxon>
        <taxon>Pezizomycotina</taxon>
        <taxon>Dothideomycetes</taxon>
        <taxon>Pleosporomycetidae</taxon>
        <taxon>Pleosporales</taxon>
        <taxon>Melanommataceae</taxon>
        <taxon>Melanomma</taxon>
    </lineage>
</organism>
<dbReference type="Gene3D" id="1.10.287.110">
    <property type="entry name" value="DnaJ domain"/>
    <property type="match status" value="1"/>
</dbReference>
<dbReference type="Pfam" id="PF00226">
    <property type="entry name" value="DnaJ"/>
    <property type="match status" value="1"/>
</dbReference>
<feature type="transmembrane region" description="Helical" evidence="2">
    <location>
        <begin position="61"/>
        <end position="77"/>
    </location>
</feature>
<dbReference type="SUPFAM" id="SSF46565">
    <property type="entry name" value="Chaperone J-domain"/>
    <property type="match status" value="1"/>
</dbReference>
<evidence type="ECO:0000259" key="3">
    <source>
        <dbReference type="PROSITE" id="PS50076"/>
    </source>
</evidence>
<dbReference type="CDD" id="cd06257">
    <property type="entry name" value="DnaJ"/>
    <property type="match status" value="1"/>
</dbReference>
<protein>
    <recommendedName>
        <fullName evidence="3">J domain-containing protein</fullName>
    </recommendedName>
</protein>
<dbReference type="PRINTS" id="PR00625">
    <property type="entry name" value="JDOMAIN"/>
</dbReference>
<proteinExistence type="predicted"/>
<keyword evidence="5" id="KW-1185">Reference proteome</keyword>
<keyword evidence="2" id="KW-0812">Transmembrane</keyword>
<dbReference type="OrthoDB" id="436519at2759"/>
<dbReference type="AlphaFoldDB" id="A0A6A6X787"/>
<keyword evidence="2" id="KW-0472">Membrane</keyword>
<dbReference type="PROSITE" id="PS50076">
    <property type="entry name" value="DNAJ_2"/>
    <property type="match status" value="1"/>
</dbReference>
<feature type="region of interest" description="Disordered" evidence="1">
    <location>
        <begin position="353"/>
        <end position="372"/>
    </location>
</feature>
<accession>A0A6A6X787</accession>
<feature type="transmembrane region" description="Helical" evidence="2">
    <location>
        <begin position="170"/>
        <end position="191"/>
    </location>
</feature>
<gene>
    <name evidence="4" type="ORF">K505DRAFT_307714</name>
</gene>
<keyword evidence="2" id="KW-1133">Transmembrane helix</keyword>
<sequence>MAARVDSNISLETIGPFLVWQFLIPLGAGWIQSILYSIFIRAGDPKPPPGSPRFVRHRRRLLMLMYAAYFVFTIYEVDHSLQRASNAYNDLGVPIDVDDSGLQSRFRRLTVRFHPDKVGPKVDRDAANNYYIHLKNARDIILDPAKRFAYDRFGPDILQKCSNCLTVREYVNHAVLVVLYTHGALLIFLFGANALGFLKDGAYWRYLALLAVATFEVRMAMRPDHPSFLTQYLNPLFDVRGTHPAYLPFQATVVVRKAALSAAQFLGLLIPLYRDDPLKPAKVSDDSEETRHKQVDRLETVVRDSAMDASRLLDLESTPYRENEKAKSELREALKKYMMQNVVHQEKDVRNAIGQSMSRRRAGVPHGAQGNR</sequence>
<evidence type="ECO:0000256" key="2">
    <source>
        <dbReference type="SAM" id="Phobius"/>
    </source>
</evidence>
<evidence type="ECO:0000256" key="1">
    <source>
        <dbReference type="SAM" id="MobiDB-lite"/>
    </source>
</evidence>
<dbReference type="EMBL" id="MU001972">
    <property type="protein sequence ID" value="KAF2792380.1"/>
    <property type="molecule type" value="Genomic_DNA"/>
</dbReference>
<feature type="transmembrane region" description="Helical" evidence="2">
    <location>
        <begin position="20"/>
        <end position="40"/>
    </location>
</feature>
<evidence type="ECO:0000313" key="5">
    <source>
        <dbReference type="Proteomes" id="UP000799757"/>
    </source>
</evidence>
<dbReference type="InterPro" id="IPR036869">
    <property type="entry name" value="J_dom_sf"/>
</dbReference>
<evidence type="ECO:0000313" key="4">
    <source>
        <dbReference type="EMBL" id="KAF2792380.1"/>
    </source>
</evidence>
<reference evidence="4" key="1">
    <citation type="journal article" date="2020" name="Stud. Mycol.">
        <title>101 Dothideomycetes genomes: a test case for predicting lifestyles and emergence of pathogens.</title>
        <authorList>
            <person name="Haridas S."/>
            <person name="Albert R."/>
            <person name="Binder M."/>
            <person name="Bloem J."/>
            <person name="Labutti K."/>
            <person name="Salamov A."/>
            <person name="Andreopoulos B."/>
            <person name="Baker S."/>
            <person name="Barry K."/>
            <person name="Bills G."/>
            <person name="Bluhm B."/>
            <person name="Cannon C."/>
            <person name="Castanera R."/>
            <person name="Culley D."/>
            <person name="Daum C."/>
            <person name="Ezra D."/>
            <person name="Gonzalez J."/>
            <person name="Henrissat B."/>
            <person name="Kuo A."/>
            <person name="Liang C."/>
            <person name="Lipzen A."/>
            <person name="Lutzoni F."/>
            <person name="Magnuson J."/>
            <person name="Mondo S."/>
            <person name="Nolan M."/>
            <person name="Ohm R."/>
            <person name="Pangilinan J."/>
            <person name="Park H.-J."/>
            <person name="Ramirez L."/>
            <person name="Alfaro M."/>
            <person name="Sun H."/>
            <person name="Tritt A."/>
            <person name="Yoshinaga Y."/>
            <person name="Zwiers L.-H."/>
            <person name="Turgeon B."/>
            <person name="Goodwin S."/>
            <person name="Spatafora J."/>
            <person name="Crous P."/>
            <person name="Grigoriev I."/>
        </authorList>
    </citation>
    <scope>NUCLEOTIDE SEQUENCE</scope>
    <source>
        <strain evidence="4">CBS 109.77</strain>
    </source>
</reference>
<name>A0A6A6X787_9PLEO</name>
<dbReference type="InterPro" id="IPR001623">
    <property type="entry name" value="DnaJ_domain"/>
</dbReference>
<dbReference type="Proteomes" id="UP000799757">
    <property type="component" value="Unassembled WGS sequence"/>
</dbReference>